<dbReference type="InterPro" id="IPR041899">
    <property type="entry name" value="MAGE_WH2"/>
</dbReference>
<reference evidence="2" key="1">
    <citation type="submission" date="2015-12" db="EMBL/GenBank/DDBJ databases">
        <title>De novo transcriptome assembly of four potential Pierce s Disease insect vectors from Arizona vineyards.</title>
        <authorList>
            <person name="Tassone E.E."/>
        </authorList>
    </citation>
    <scope>NUCLEOTIDE SEQUENCE</scope>
</reference>
<dbReference type="PANTHER" id="PTHR11736">
    <property type="entry name" value="MELANOMA-ASSOCIATED ANTIGEN MAGE ANTIGEN"/>
    <property type="match status" value="1"/>
</dbReference>
<dbReference type="Gene3D" id="1.10.10.1210">
    <property type="entry name" value="MAGE homology domain, winged helix WH2 motif"/>
    <property type="match status" value="1"/>
</dbReference>
<dbReference type="SMART" id="SM01373">
    <property type="entry name" value="MAGE"/>
    <property type="match status" value="1"/>
</dbReference>
<name>A0A1B6CAE4_9HEMI</name>
<dbReference type="InterPro" id="IPR037445">
    <property type="entry name" value="MAGE"/>
</dbReference>
<dbReference type="GO" id="GO:0005634">
    <property type="term" value="C:nucleus"/>
    <property type="evidence" value="ECO:0007669"/>
    <property type="project" value="TreeGrafter"/>
</dbReference>
<evidence type="ECO:0000259" key="1">
    <source>
        <dbReference type="SMART" id="SM01373"/>
    </source>
</evidence>
<dbReference type="InterPro" id="IPR002190">
    <property type="entry name" value="MHD_dom"/>
</dbReference>
<gene>
    <name evidence="2" type="ORF">g.17065</name>
</gene>
<feature type="domain" description="MAGE" evidence="1">
    <location>
        <begin position="24"/>
        <end position="219"/>
    </location>
</feature>
<protein>
    <recommendedName>
        <fullName evidence="1">MAGE domain-containing protein</fullName>
    </recommendedName>
</protein>
<dbReference type="AlphaFoldDB" id="A0A1B6CAE4"/>
<dbReference type="Pfam" id="PF01454">
    <property type="entry name" value="MAGE"/>
    <property type="match status" value="1"/>
</dbReference>
<accession>A0A1B6CAE4</accession>
<evidence type="ECO:0000313" key="2">
    <source>
        <dbReference type="EMBL" id="JAS10462.1"/>
    </source>
</evidence>
<dbReference type="PANTHER" id="PTHR11736:SF14">
    <property type="entry name" value="NSE3 HOMOLOG, SMC5-SMC6 COMPLEX COMPONENT"/>
    <property type="match status" value="1"/>
</dbReference>
<organism evidence="2">
    <name type="scientific">Clastoptera arizonana</name>
    <name type="common">Arizona spittle bug</name>
    <dbReference type="NCBI Taxonomy" id="38151"/>
    <lineage>
        <taxon>Eukaryota</taxon>
        <taxon>Metazoa</taxon>
        <taxon>Ecdysozoa</taxon>
        <taxon>Arthropoda</taxon>
        <taxon>Hexapoda</taxon>
        <taxon>Insecta</taxon>
        <taxon>Pterygota</taxon>
        <taxon>Neoptera</taxon>
        <taxon>Paraneoptera</taxon>
        <taxon>Hemiptera</taxon>
        <taxon>Auchenorrhyncha</taxon>
        <taxon>Cercopoidea</taxon>
        <taxon>Clastopteridae</taxon>
        <taxon>Clastoptera</taxon>
    </lineage>
</organism>
<dbReference type="EMBL" id="GEDC01026836">
    <property type="protein sequence ID" value="JAS10462.1"/>
    <property type="molecule type" value="Transcribed_RNA"/>
</dbReference>
<proteinExistence type="predicted"/>
<dbReference type="InterPro" id="IPR041898">
    <property type="entry name" value="MAGE_WH1"/>
</dbReference>
<dbReference type="Gene3D" id="1.10.10.1200">
    <property type="entry name" value="MAGE homology domain, winged helix WH1 motif"/>
    <property type="match status" value="1"/>
</dbReference>
<sequence length="231" mass="27246">MNKSRVEDTRYNQEKFKQLVSQCIIYCLSQNEGKKKIRKDLIVEACLEGNRQQFKEIIQGVETLLKSNFGLQLLPAHSDGYFITRDKSKMSDLQIENEYEEELNDMTEEEKLEKQILELVISAIYLRDDMITEDDLYEFLSKSGLMGDDFLSDILAKYQETKRTKFTAKDYYDHLLKKKFVKQLYLDYKKNEQRSSKLEVQFMFTLGPRGEACRSKENIQATLDHILKLSQ</sequence>